<dbReference type="OrthoDB" id="4153890at2759"/>
<evidence type="ECO:0000256" key="1">
    <source>
        <dbReference type="SAM" id="Coils"/>
    </source>
</evidence>
<evidence type="ECO:0000313" key="3">
    <source>
        <dbReference type="EMBL" id="KIX94451.1"/>
    </source>
</evidence>
<evidence type="ECO:0000256" key="2">
    <source>
        <dbReference type="SAM" id="Phobius"/>
    </source>
</evidence>
<dbReference type="AlphaFoldDB" id="A0A0D2IBD7"/>
<proteinExistence type="predicted"/>
<keyword evidence="1" id="KW-0175">Coiled coil</keyword>
<name>A0A0D2IBD7_9EURO</name>
<gene>
    <name evidence="3" type="ORF">Z520_09837</name>
</gene>
<dbReference type="Proteomes" id="UP000053411">
    <property type="component" value="Unassembled WGS sequence"/>
</dbReference>
<feature type="coiled-coil region" evidence="1">
    <location>
        <begin position="390"/>
        <end position="417"/>
    </location>
</feature>
<accession>A0A0D2IBD7</accession>
<feature type="transmembrane region" description="Helical" evidence="2">
    <location>
        <begin position="422"/>
        <end position="444"/>
    </location>
</feature>
<keyword evidence="2" id="KW-0472">Membrane</keyword>
<feature type="transmembrane region" description="Helical" evidence="2">
    <location>
        <begin position="464"/>
        <end position="482"/>
    </location>
</feature>
<dbReference type="STRING" id="1442371.A0A0D2IBD7"/>
<dbReference type="VEuPathDB" id="FungiDB:Z520_09837"/>
<keyword evidence="2" id="KW-1133">Transmembrane helix</keyword>
<dbReference type="RefSeq" id="XP_016628574.1">
    <property type="nucleotide sequence ID" value="XM_016780331.1"/>
</dbReference>
<organism evidence="3 4">
    <name type="scientific">Fonsecaea multimorphosa CBS 102226</name>
    <dbReference type="NCBI Taxonomy" id="1442371"/>
    <lineage>
        <taxon>Eukaryota</taxon>
        <taxon>Fungi</taxon>
        <taxon>Dikarya</taxon>
        <taxon>Ascomycota</taxon>
        <taxon>Pezizomycotina</taxon>
        <taxon>Eurotiomycetes</taxon>
        <taxon>Chaetothyriomycetidae</taxon>
        <taxon>Chaetothyriales</taxon>
        <taxon>Herpotrichiellaceae</taxon>
        <taxon>Fonsecaea</taxon>
    </lineage>
</organism>
<sequence length="532" mass="61234">MAGAFRNLATEERFEERRGSLFLYKDDLDSRIEAYITVDSTIVSDWQETPPAGDPSSVNRLQIESSSNEAHVKSATQASADIGHTSKVTLRTLDALREYTKTSRRLCVFFIRKRNSYSALSISSELFGHLCEEISIPQTFRDYILYFGRRLYEVEIAPPPFNFEAPGTIKFSEWEAMGVIRFVEENGRVSSLAPSEGWSIRQTAIFSRFDQQRSRAVWLFVALSTSTEALLDDLWASAEQETQCPWRTLHTLYSYAACNWRPYVVALVHEVERHEMELLGTSPDNSGPVPLPQAEERQALLILEKKISTARLAIRSTRADVEFLLAELQSCYLETPEHAASSWQSRRRQFAEIVRHLNVNLMRLDDIHSRVQSVTKLLSTFLELNSSFALQGLTQESKRESEAMRKLNEKMAVLAEKNAEEAVTVTVLAILTMVYLPFTVVSNFFSTSFVGTASDRIFVTRDSWLLFVISIPLTFLTVYTWRTWTHIKVKRRYPFWWPLLGFKPPRQHAKDYQVDNYINYDHQTLHTIENSF</sequence>
<dbReference type="EMBL" id="KN848087">
    <property type="protein sequence ID" value="KIX94451.1"/>
    <property type="molecule type" value="Genomic_DNA"/>
</dbReference>
<keyword evidence="4" id="KW-1185">Reference proteome</keyword>
<evidence type="ECO:0000313" key="4">
    <source>
        <dbReference type="Proteomes" id="UP000053411"/>
    </source>
</evidence>
<protein>
    <submittedName>
        <fullName evidence="3">Uncharacterized protein</fullName>
    </submittedName>
</protein>
<dbReference type="GeneID" id="27715583"/>
<keyword evidence="2" id="KW-0812">Transmembrane</keyword>
<reference evidence="3 4" key="1">
    <citation type="submission" date="2015-01" db="EMBL/GenBank/DDBJ databases">
        <title>The Genome Sequence of Fonsecaea multimorphosa CBS 102226.</title>
        <authorList>
            <consortium name="The Broad Institute Genomics Platform"/>
            <person name="Cuomo C."/>
            <person name="de Hoog S."/>
            <person name="Gorbushina A."/>
            <person name="Stielow B."/>
            <person name="Teixiera M."/>
            <person name="Abouelleil A."/>
            <person name="Chapman S.B."/>
            <person name="Priest M."/>
            <person name="Young S.K."/>
            <person name="Wortman J."/>
            <person name="Nusbaum C."/>
            <person name="Birren B."/>
        </authorList>
    </citation>
    <scope>NUCLEOTIDE SEQUENCE [LARGE SCALE GENOMIC DNA]</scope>
    <source>
        <strain evidence="3 4">CBS 102226</strain>
    </source>
</reference>